<comment type="caution">
    <text evidence="11">The sequence shown here is derived from an EMBL/GenBank/DDBJ whole genome shotgun (WGS) entry which is preliminary data.</text>
</comment>
<evidence type="ECO:0000313" key="11">
    <source>
        <dbReference type="EMBL" id="KAL3759976.1"/>
    </source>
</evidence>
<comment type="subcellular location">
    <subcellularLocation>
        <location evidence="1">Membrane</location>
        <topology evidence="1">Multi-pass membrane protein</topology>
    </subcellularLocation>
</comment>
<gene>
    <name evidence="11" type="ORF">ACHAWU_000599</name>
</gene>
<protein>
    <recommendedName>
        <fullName evidence="10">Sphingomyelin synthase-like domain-containing protein</fullName>
    </recommendedName>
</protein>
<evidence type="ECO:0000256" key="4">
    <source>
        <dbReference type="ARBA" id="ARBA00022692"/>
    </source>
</evidence>
<dbReference type="Pfam" id="PF14360">
    <property type="entry name" value="PAP2_C"/>
    <property type="match status" value="1"/>
</dbReference>
<feature type="transmembrane region" description="Helical" evidence="9">
    <location>
        <begin position="452"/>
        <end position="478"/>
    </location>
</feature>
<dbReference type="InterPro" id="IPR025749">
    <property type="entry name" value="Sphingomyelin_synth-like_dom"/>
</dbReference>
<dbReference type="Proteomes" id="UP001530293">
    <property type="component" value="Unassembled WGS sequence"/>
</dbReference>
<keyword evidence="6 9" id="KW-1133">Transmembrane helix</keyword>
<dbReference type="GO" id="GO:0016740">
    <property type="term" value="F:transferase activity"/>
    <property type="evidence" value="ECO:0007669"/>
    <property type="project" value="UniProtKB-KW"/>
</dbReference>
<proteinExistence type="inferred from homology"/>
<accession>A0ABD3M7E0</accession>
<evidence type="ECO:0000256" key="7">
    <source>
        <dbReference type="ARBA" id="ARBA00023098"/>
    </source>
</evidence>
<sequence>MNIGGYDDDDDDNNDKRSRGQLKWKLALLIRYLQKILRITTSAPVVLMSIVLILASIFVSEENNGQSTMMKIGMGYIFVARPILSTMAIVCDVGLGVNGGGESKKLRSGETTIITRIIALSFLMSIVCNQFPRWLSSLVACFAIFAFGLASRQLQLQSTAEHNKGANEPKDVQRIWARLGLKERAALAGIGLVISMLIENFLIWVVSATYQPGMDGTSTPLQDNGRIVLEKLAMQMFHVKAPWMAKRSLQKLRNGLNVQWALVSAFGASLVCLELQLEQRNQRSLGGLTFRALSTLATARIIRTISFALTVLPSQVPNCYASHFPVPPENWGEWLMVGFLPNTRGGCNDLILSGHATVTSTIACAFTSVASNTSFSIAVWTLVALDYSIEAYEGLHYSVDMWLGCIVTCLLWHLLKSFEFGGVHLEQQHQHEERNEKRMVNKAKQSPLDATILGTYALPAILAFLVLTVVPVALVNYFLVGYSIWAGVVFARCGFTIYVQHILICELCFGLGAYL</sequence>
<feature type="transmembrane region" description="Helical" evidence="9">
    <location>
        <begin position="36"/>
        <end position="58"/>
    </location>
</feature>
<feature type="transmembrane region" description="Helical" evidence="9">
    <location>
        <begin position="484"/>
        <end position="514"/>
    </location>
</feature>
<feature type="transmembrane region" description="Helical" evidence="9">
    <location>
        <begin position="185"/>
        <end position="206"/>
    </location>
</feature>
<dbReference type="GO" id="GO:0016020">
    <property type="term" value="C:membrane"/>
    <property type="evidence" value="ECO:0007669"/>
    <property type="project" value="UniProtKB-SubCell"/>
</dbReference>
<comment type="similarity">
    <text evidence="2">Belongs to the sphingomyelin synthase family.</text>
</comment>
<evidence type="ECO:0000259" key="10">
    <source>
        <dbReference type="Pfam" id="PF14360"/>
    </source>
</evidence>
<evidence type="ECO:0000256" key="5">
    <source>
        <dbReference type="ARBA" id="ARBA00022919"/>
    </source>
</evidence>
<keyword evidence="8 9" id="KW-0472">Membrane</keyword>
<evidence type="ECO:0000256" key="3">
    <source>
        <dbReference type="ARBA" id="ARBA00022679"/>
    </source>
</evidence>
<dbReference type="PANTHER" id="PTHR21290:SF25">
    <property type="entry name" value="SPHINGOMYELIN SYNTHASE-RELATED PROTEIN 1"/>
    <property type="match status" value="1"/>
</dbReference>
<feature type="domain" description="Sphingomyelin synthase-like" evidence="10">
    <location>
        <begin position="346"/>
        <end position="414"/>
    </location>
</feature>
<evidence type="ECO:0000313" key="12">
    <source>
        <dbReference type="Proteomes" id="UP001530293"/>
    </source>
</evidence>
<feature type="transmembrane region" description="Helical" evidence="9">
    <location>
        <begin position="109"/>
        <end position="127"/>
    </location>
</feature>
<keyword evidence="5" id="KW-0746">Sphingolipid metabolism</keyword>
<keyword evidence="4 9" id="KW-0812">Transmembrane</keyword>
<keyword evidence="3" id="KW-0808">Transferase</keyword>
<name>A0ABD3M7E0_9STRA</name>
<reference evidence="11 12" key="1">
    <citation type="submission" date="2024-10" db="EMBL/GenBank/DDBJ databases">
        <title>Updated reference genomes for cyclostephanoid diatoms.</title>
        <authorList>
            <person name="Roberts W.R."/>
            <person name="Alverson A.J."/>
        </authorList>
    </citation>
    <scope>NUCLEOTIDE SEQUENCE [LARGE SCALE GENOMIC DNA]</scope>
    <source>
        <strain evidence="11 12">AJA232-27</strain>
    </source>
</reference>
<dbReference type="GO" id="GO:0006665">
    <property type="term" value="P:sphingolipid metabolic process"/>
    <property type="evidence" value="ECO:0007669"/>
    <property type="project" value="UniProtKB-KW"/>
</dbReference>
<evidence type="ECO:0000256" key="6">
    <source>
        <dbReference type="ARBA" id="ARBA00022989"/>
    </source>
</evidence>
<dbReference type="AlphaFoldDB" id="A0ABD3M7E0"/>
<dbReference type="EMBL" id="JALLBG020000195">
    <property type="protein sequence ID" value="KAL3759976.1"/>
    <property type="molecule type" value="Genomic_DNA"/>
</dbReference>
<keyword evidence="12" id="KW-1185">Reference proteome</keyword>
<feature type="transmembrane region" description="Helical" evidence="9">
    <location>
        <begin position="78"/>
        <end position="97"/>
    </location>
</feature>
<feature type="transmembrane region" description="Helical" evidence="9">
    <location>
        <begin position="362"/>
        <end position="383"/>
    </location>
</feature>
<evidence type="ECO:0000256" key="2">
    <source>
        <dbReference type="ARBA" id="ARBA00005441"/>
    </source>
</evidence>
<evidence type="ECO:0000256" key="8">
    <source>
        <dbReference type="ARBA" id="ARBA00023136"/>
    </source>
</evidence>
<evidence type="ECO:0000256" key="1">
    <source>
        <dbReference type="ARBA" id="ARBA00004141"/>
    </source>
</evidence>
<organism evidence="11 12">
    <name type="scientific">Discostella pseudostelligera</name>
    <dbReference type="NCBI Taxonomy" id="259834"/>
    <lineage>
        <taxon>Eukaryota</taxon>
        <taxon>Sar</taxon>
        <taxon>Stramenopiles</taxon>
        <taxon>Ochrophyta</taxon>
        <taxon>Bacillariophyta</taxon>
        <taxon>Coscinodiscophyceae</taxon>
        <taxon>Thalassiosirophycidae</taxon>
        <taxon>Stephanodiscales</taxon>
        <taxon>Stephanodiscaceae</taxon>
        <taxon>Discostella</taxon>
    </lineage>
</organism>
<keyword evidence="7" id="KW-0443">Lipid metabolism</keyword>
<feature type="transmembrane region" description="Helical" evidence="9">
    <location>
        <begin position="133"/>
        <end position="150"/>
    </location>
</feature>
<dbReference type="PANTHER" id="PTHR21290">
    <property type="entry name" value="SPHINGOMYELIN SYNTHETASE"/>
    <property type="match status" value="1"/>
</dbReference>
<dbReference type="InterPro" id="IPR045221">
    <property type="entry name" value="Sphingomyelin_synth-like"/>
</dbReference>
<evidence type="ECO:0000256" key="9">
    <source>
        <dbReference type="SAM" id="Phobius"/>
    </source>
</evidence>